<dbReference type="PATRIC" id="fig|1886670.3.peg.1985"/>
<organism evidence="8 9">
    <name type="scientific">Paenibacillus nuruki</name>
    <dbReference type="NCBI Taxonomy" id="1886670"/>
    <lineage>
        <taxon>Bacteria</taxon>
        <taxon>Bacillati</taxon>
        <taxon>Bacillota</taxon>
        <taxon>Bacilli</taxon>
        <taxon>Bacillales</taxon>
        <taxon>Paenibacillaceae</taxon>
        <taxon>Paenibacillus</taxon>
    </lineage>
</organism>
<accession>A0A1E3L4B4</accession>
<evidence type="ECO:0000256" key="1">
    <source>
        <dbReference type="ARBA" id="ARBA00004236"/>
    </source>
</evidence>
<keyword evidence="4 7" id="KW-1133">Transmembrane helix</keyword>
<name>A0A1E3L4B4_9BACL</name>
<comment type="subcellular location">
    <subcellularLocation>
        <location evidence="1">Cell membrane</location>
    </subcellularLocation>
</comment>
<dbReference type="Proteomes" id="UP000094578">
    <property type="component" value="Unassembled WGS sequence"/>
</dbReference>
<dbReference type="GO" id="GO:0044781">
    <property type="term" value="P:bacterial-type flagellum organization"/>
    <property type="evidence" value="ECO:0007669"/>
    <property type="project" value="InterPro"/>
</dbReference>
<dbReference type="RefSeq" id="WP_069327371.1">
    <property type="nucleotide sequence ID" value="NZ_MDER01000035.1"/>
</dbReference>
<keyword evidence="9" id="KW-1185">Reference proteome</keyword>
<keyword evidence="5 7" id="KW-0472">Membrane</keyword>
<gene>
    <name evidence="8" type="ORF">PTI45_01952</name>
</gene>
<keyword evidence="2" id="KW-1003">Cell membrane</keyword>
<feature type="region of interest" description="Disordered" evidence="6">
    <location>
        <begin position="156"/>
        <end position="176"/>
    </location>
</feature>
<proteinExistence type="predicted"/>
<evidence type="ECO:0000313" key="8">
    <source>
        <dbReference type="EMBL" id="ODP28657.1"/>
    </source>
</evidence>
<dbReference type="Pfam" id="PF04347">
    <property type="entry name" value="FliO"/>
    <property type="match status" value="1"/>
</dbReference>
<keyword evidence="8" id="KW-0966">Cell projection</keyword>
<feature type="transmembrane region" description="Helical" evidence="7">
    <location>
        <begin position="14"/>
        <end position="40"/>
    </location>
</feature>
<protein>
    <submittedName>
        <fullName evidence="8">Flagellar biosynthetic protein FliZ</fullName>
    </submittedName>
</protein>
<evidence type="ECO:0000256" key="3">
    <source>
        <dbReference type="ARBA" id="ARBA00022692"/>
    </source>
</evidence>
<evidence type="ECO:0000313" key="9">
    <source>
        <dbReference type="Proteomes" id="UP000094578"/>
    </source>
</evidence>
<evidence type="ECO:0000256" key="6">
    <source>
        <dbReference type="SAM" id="MobiDB-lite"/>
    </source>
</evidence>
<evidence type="ECO:0000256" key="5">
    <source>
        <dbReference type="ARBA" id="ARBA00023136"/>
    </source>
</evidence>
<evidence type="ECO:0000256" key="2">
    <source>
        <dbReference type="ARBA" id="ARBA00022475"/>
    </source>
</evidence>
<dbReference type="GO" id="GO:0016020">
    <property type="term" value="C:membrane"/>
    <property type="evidence" value="ECO:0007669"/>
    <property type="project" value="InterPro"/>
</dbReference>
<dbReference type="InterPro" id="IPR022781">
    <property type="entry name" value="Flagellar_biosynth_FliO"/>
</dbReference>
<sequence>MSGETATMGGTGDYFLSIVWVIIVLAVIIALIILLLKFLGRKSQTWLSRRAIRTIGGVAMGPNKSLQVIEIGSSIYLVGVGDDITLVDKISDPEEAMLIIRSFQTEAVEQKNILSPLISKISARFRPKSDVQEEELGETEAFQEVFESKLRQIPNRKQKMEELMKEENSTDRSRDS</sequence>
<dbReference type="STRING" id="1886670.PTI45_01952"/>
<keyword evidence="8" id="KW-0282">Flagellum</keyword>
<dbReference type="EMBL" id="MDER01000035">
    <property type="protein sequence ID" value="ODP28657.1"/>
    <property type="molecule type" value="Genomic_DNA"/>
</dbReference>
<evidence type="ECO:0000256" key="7">
    <source>
        <dbReference type="SAM" id="Phobius"/>
    </source>
</evidence>
<keyword evidence="8" id="KW-0969">Cilium</keyword>
<reference evidence="8 9" key="1">
    <citation type="submission" date="2016-08" db="EMBL/GenBank/DDBJ databases">
        <title>Genome sequencing of Paenibacillus sp. TI45-13ar, isolated from Korean traditional nuruk.</title>
        <authorList>
            <person name="Kim S.-J."/>
        </authorList>
    </citation>
    <scope>NUCLEOTIDE SEQUENCE [LARGE SCALE GENOMIC DNA]</scope>
    <source>
        <strain evidence="8 9">TI45-13ar</strain>
    </source>
</reference>
<feature type="compositionally biased region" description="Basic and acidic residues" evidence="6">
    <location>
        <begin position="158"/>
        <end position="176"/>
    </location>
</feature>
<comment type="caution">
    <text evidence="8">The sequence shown here is derived from an EMBL/GenBank/DDBJ whole genome shotgun (WGS) entry which is preliminary data.</text>
</comment>
<keyword evidence="3 7" id="KW-0812">Transmembrane</keyword>
<dbReference type="AlphaFoldDB" id="A0A1E3L4B4"/>
<evidence type="ECO:0000256" key="4">
    <source>
        <dbReference type="ARBA" id="ARBA00022989"/>
    </source>
</evidence>